<dbReference type="PROSITE" id="PS50878">
    <property type="entry name" value="RT_POL"/>
    <property type="match status" value="1"/>
</dbReference>
<evidence type="ECO:0000259" key="2">
    <source>
        <dbReference type="PROSITE" id="PS50878"/>
    </source>
</evidence>
<sequence length="1234" mass="139517">MGGVEPNVERLQKAWHLTDDEEEGVILPSGLWRANLDSLRLCLETDSEFSGTWRLMMRAVHGGFFASACGTECYETVEMSTQEGFRDDEPLPYGPWLRAPNPTKRWKVIEPQKPSVSSTSPCHRQSPVRTGAAVFGAFSKGLSTAEDSVSGRRFVSSKQGHQVDGSASSGGETDPSQPVLVHNGEGRDTEMELAGGELADLKVVRVQEDRDENHELLPSRGKRVVSEYVLETVRQEHMEKTGTKIYSELPQLVNIPLKFTAGGLSLNGRGRRGRPPRRVVRGRSRKQSRGGVGSPWTVHTLKEIIRLHKPGLVFISETKCKARRCDRIKEGVNYHGLGVDSVGKGGGLLLLWRKDIEVWLQSFLAHHIDATVRSDDCPERWRFTGFYGYAELSKRKEGWELLRRLSRVYARPWLCAGDFNEVLNQHEKQGVIPRAQWQIKDFHDCLQVCGLQDLGCQAVFAQDLPCSDHSAIWVSLDGKSLTRNHPRKNRFRFKAAWCSSHDCAAVITNAWNSISEDDPRAWFGSLRKGFVSYKGSRSRPRVERSWVSSKTNWKSGWGMKKFCGNKGQKPTGSPPVIAILLFSIRRPMKDFESTHPTEEAMEEVVSCIQPRVTTAMNEALAQPFTSEEVTIALKQMQPLKSPGPDGMSPIFYQQYWFIVGPELASKVLANRVKPFLGDLISDSQSAFVPGRLIMDNVLLAYELNHFLKNKTWGRKGHASIKLDVSKGYDRVEWVFLERVLGRLGFNEGFVRLVMKCVSTVSFPFLLNGEQFGFLRPERGLRQGDPLSPYLFLLCAEAFSGLIRKAESEGTIEGVAVSRTAPSVSHLLFADDMLIFCQATKEALSNLQLVLTSFEAASGLMINKEKSAMVFSSNVESGSRAALANFLGVTVALKHDRYLGLPTVTGRSKKELFKEIKERIWKKLNTWSSKQLSQAGRAVLLKTVLQTIPTYAMICFRFPESLLNELEGLMADFFWNHGKESKIHWKAWFKLCKDKQEGGLRFRRLREFNAALLAKQAWRVCFGPNNVLQSVLSQKYFLLGTFFDSRLAGVLGIYWLLDYVGRWEMVHQFLLWGILGFQGCSISNLFAVRSSVAPTNSKSFSSSHGGQDLEYRTRVFSVRSAYTAAIRISAEADSSGSTMSWDFIWRSKAPPRVLMFAWRCAQDALPTIVRLRISELEMNSIVCSQTNPENWLREVRRRLSRVDWDYFLTICWSIWKARNWWLFEGKLLDAQDIIQ</sequence>
<evidence type="ECO:0000313" key="3">
    <source>
        <dbReference type="EMBL" id="KAL0449049.1"/>
    </source>
</evidence>
<dbReference type="EMBL" id="JACGWN010000005">
    <property type="protein sequence ID" value="KAL0449049.1"/>
    <property type="molecule type" value="Genomic_DNA"/>
</dbReference>
<dbReference type="InterPro" id="IPR026960">
    <property type="entry name" value="RVT-Znf"/>
</dbReference>
<reference evidence="3" key="1">
    <citation type="submission" date="2020-06" db="EMBL/GenBank/DDBJ databases">
        <authorList>
            <person name="Li T."/>
            <person name="Hu X."/>
            <person name="Zhang T."/>
            <person name="Song X."/>
            <person name="Zhang H."/>
            <person name="Dai N."/>
            <person name="Sheng W."/>
            <person name="Hou X."/>
            <person name="Wei L."/>
        </authorList>
    </citation>
    <scope>NUCLEOTIDE SEQUENCE</scope>
    <source>
        <strain evidence="3">KEN1</strain>
        <tissue evidence="3">Leaf</tissue>
    </source>
</reference>
<dbReference type="Pfam" id="PF03372">
    <property type="entry name" value="Exo_endo_phos"/>
    <property type="match status" value="1"/>
</dbReference>
<proteinExistence type="predicted"/>
<dbReference type="CDD" id="cd01650">
    <property type="entry name" value="RT_nLTR_like"/>
    <property type="match status" value="1"/>
</dbReference>
<feature type="compositionally biased region" description="Polar residues" evidence="1">
    <location>
        <begin position="156"/>
        <end position="176"/>
    </location>
</feature>
<dbReference type="Pfam" id="PF00078">
    <property type="entry name" value="RVT_1"/>
    <property type="match status" value="1"/>
</dbReference>
<feature type="region of interest" description="Disordered" evidence="1">
    <location>
        <begin position="266"/>
        <end position="294"/>
    </location>
</feature>
<dbReference type="AlphaFoldDB" id="A0AAW2X5B8"/>
<dbReference type="InterPro" id="IPR000477">
    <property type="entry name" value="RT_dom"/>
</dbReference>
<dbReference type="GO" id="GO:0003824">
    <property type="term" value="F:catalytic activity"/>
    <property type="evidence" value="ECO:0007669"/>
    <property type="project" value="InterPro"/>
</dbReference>
<evidence type="ECO:0000256" key="1">
    <source>
        <dbReference type="SAM" id="MobiDB-lite"/>
    </source>
</evidence>
<organism evidence="3">
    <name type="scientific">Sesamum latifolium</name>
    <dbReference type="NCBI Taxonomy" id="2727402"/>
    <lineage>
        <taxon>Eukaryota</taxon>
        <taxon>Viridiplantae</taxon>
        <taxon>Streptophyta</taxon>
        <taxon>Embryophyta</taxon>
        <taxon>Tracheophyta</taxon>
        <taxon>Spermatophyta</taxon>
        <taxon>Magnoliopsida</taxon>
        <taxon>eudicotyledons</taxon>
        <taxon>Gunneridae</taxon>
        <taxon>Pentapetalae</taxon>
        <taxon>asterids</taxon>
        <taxon>lamiids</taxon>
        <taxon>Lamiales</taxon>
        <taxon>Pedaliaceae</taxon>
        <taxon>Sesamum</taxon>
    </lineage>
</organism>
<feature type="domain" description="Reverse transcriptase" evidence="2">
    <location>
        <begin position="622"/>
        <end position="890"/>
    </location>
</feature>
<protein>
    <submittedName>
        <fullName evidence="3">Mitochondrial protein</fullName>
    </submittedName>
</protein>
<accession>A0AAW2X5B8</accession>
<dbReference type="SUPFAM" id="SSF56672">
    <property type="entry name" value="DNA/RNA polymerases"/>
    <property type="match status" value="1"/>
</dbReference>
<dbReference type="SUPFAM" id="SSF56219">
    <property type="entry name" value="DNase I-like"/>
    <property type="match status" value="1"/>
</dbReference>
<dbReference type="PANTHER" id="PTHR33116">
    <property type="entry name" value="REVERSE TRANSCRIPTASE ZINC-BINDING DOMAIN-CONTAINING PROTEIN-RELATED-RELATED"/>
    <property type="match status" value="1"/>
</dbReference>
<dbReference type="PANTHER" id="PTHR33116:SF86">
    <property type="entry name" value="REVERSE TRANSCRIPTASE DOMAIN-CONTAINING PROTEIN"/>
    <property type="match status" value="1"/>
</dbReference>
<dbReference type="InterPro" id="IPR036691">
    <property type="entry name" value="Endo/exonu/phosph_ase_sf"/>
</dbReference>
<feature type="compositionally biased region" description="Basic residues" evidence="1">
    <location>
        <begin position="269"/>
        <end position="288"/>
    </location>
</feature>
<gene>
    <name evidence="3" type="ORF">Slati_1461300</name>
</gene>
<reference evidence="3" key="2">
    <citation type="journal article" date="2024" name="Plant">
        <title>Genomic evolution and insights into agronomic trait innovations of Sesamum species.</title>
        <authorList>
            <person name="Miao H."/>
            <person name="Wang L."/>
            <person name="Qu L."/>
            <person name="Liu H."/>
            <person name="Sun Y."/>
            <person name="Le M."/>
            <person name="Wang Q."/>
            <person name="Wei S."/>
            <person name="Zheng Y."/>
            <person name="Lin W."/>
            <person name="Duan Y."/>
            <person name="Cao H."/>
            <person name="Xiong S."/>
            <person name="Wang X."/>
            <person name="Wei L."/>
            <person name="Li C."/>
            <person name="Ma Q."/>
            <person name="Ju M."/>
            <person name="Zhao R."/>
            <person name="Li G."/>
            <person name="Mu C."/>
            <person name="Tian Q."/>
            <person name="Mei H."/>
            <person name="Zhang T."/>
            <person name="Gao T."/>
            <person name="Zhang H."/>
        </authorList>
    </citation>
    <scope>NUCLEOTIDE SEQUENCE</scope>
    <source>
        <strain evidence="3">KEN1</strain>
    </source>
</reference>
<dbReference type="InterPro" id="IPR005135">
    <property type="entry name" value="Endo/exonuclease/phosphatase"/>
</dbReference>
<name>A0AAW2X5B8_9LAMI</name>
<dbReference type="Pfam" id="PF13966">
    <property type="entry name" value="zf-RVT"/>
    <property type="match status" value="1"/>
</dbReference>
<feature type="region of interest" description="Disordered" evidence="1">
    <location>
        <begin position="149"/>
        <end position="183"/>
    </location>
</feature>
<comment type="caution">
    <text evidence="3">The sequence shown here is derived from an EMBL/GenBank/DDBJ whole genome shotgun (WGS) entry which is preliminary data.</text>
</comment>
<dbReference type="InterPro" id="IPR043502">
    <property type="entry name" value="DNA/RNA_pol_sf"/>
</dbReference>
<dbReference type="Gene3D" id="3.60.10.10">
    <property type="entry name" value="Endonuclease/exonuclease/phosphatase"/>
    <property type="match status" value="1"/>
</dbReference>